<dbReference type="InterPro" id="IPR043502">
    <property type="entry name" value="DNA/RNA_pol_sf"/>
</dbReference>
<organism evidence="2 3">
    <name type="scientific">Taxus chinensis</name>
    <name type="common">Chinese yew</name>
    <name type="synonym">Taxus wallichiana var. chinensis</name>
    <dbReference type="NCBI Taxonomy" id="29808"/>
    <lineage>
        <taxon>Eukaryota</taxon>
        <taxon>Viridiplantae</taxon>
        <taxon>Streptophyta</taxon>
        <taxon>Embryophyta</taxon>
        <taxon>Tracheophyta</taxon>
        <taxon>Spermatophyta</taxon>
        <taxon>Pinopsida</taxon>
        <taxon>Pinidae</taxon>
        <taxon>Conifers II</taxon>
        <taxon>Cupressales</taxon>
        <taxon>Taxaceae</taxon>
        <taxon>Taxus</taxon>
    </lineage>
</organism>
<sequence>WSHMLFRTRYGTKATIRSEPIANFHIEPYTPSQINTNCSAFDQEDYPSTDEADTKVGSIPDLTLDEWASKVHAFDPYQEIEESELGVYCLHEENQPLPSITKPDHKDKNEVWQLFFDGSRSRQGAGGGAMLISPQGTKYYSAFHFQFSCSNNTAEYEALIHGLHWAKKKGIKNLQVFGDSELIVNQVKGQHAVKNNLLKCYKNRVWDLMEDFEAFSINSIPRKRNEAADRLAAIGAAFDVVENIKSEKSQPHIKVVVRPAVPDNNTSWQVFENDQQIVNFLQEEAEFSMRNQDKLEQQYGDQVVQLRTNKLPKGLITLESIFNPNDQFRKEKVNIQVKGEDSEPILVDEGKTLQIGKVSTPQEKSDFVQLCQEFPDVFAWTYKDLRGFNPKLAQHTIELDPESKPVRQKQRPVNPHIEPLMRKELSKLIEASIIFPIKHSSWVANLVP</sequence>
<feature type="non-terminal residue" evidence="2">
    <location>
        <position position="448"/>
    </location>
</feature>
<dbReference type="Proteomes" id="UP000824469">
    <property type="component" value="Unassembled WGS sequence"/>
</dbReference>
<feature type="domain" description="RNase H type-1" evidence="1">
    <location>
        <begin position="108"/>
        <end position="237"/>
    </location>
</feature>
<dbReference type="PANTHER" id="PTHR48475">
    <property type="entry name" value="RIBONUCLEASE H"/>
    <property type="match status" value="1"/>
</dbReference>
<dbReference type="EMBL" id="JAHRHJ020003240">
    <property type="protein sequence ID" value="KAH9292169.1"/>
    <property type="molecule type" value="Genomic_DNA"/>
</dbReference>
<evidence type="ECO:0000259" key="1">
    <source>
        <dbReference type="PROSITE" id="PS50879"/>
    </source>
</evidence>
<dbReference type="InterPro" id="IPR012337">
    <property type="entry name" value="RNaseH-like_sf"/>
</dbReference>
<protein>
    <recommendedName>
        <fullName evidence="1">RNase H type-1 domain-containing protein</fullName>
    </recommendedName>
</protein>
<evidence type="ECO:0000313" key="3">
    <source>
        <dbReference type="Proteomes" id="UP000824469"/>
    </source>
</evidence>
<dbReference type="InterPro" id="IPR036397">
    <property type="entry name" value="RNaseH_sf"/>
</dbReference>
<name>A0AA38C7A3_TAXCH</name>
<dbReference type="Gene3D" id="3.10.10.10">
    <property type="entry name" value="HIV Type 1 Reverse Transcriptase, subunit A, domain 1"/>
    <property type="match status" value="1"/>
</dbReference>
<reference evidence="2 3" key="1">
    <citation type="journal article" date="2021" name="Nat. Plants">
        <title>The Taxus genome provides insights into paclitaxel biosynthesis.</title>
        <authorList>
            <person name="Xiong X."/>
            <person name="Gou J."/>
            <person name="Liao Q."/>
            <person name="Li Y."/>
            <person name="Zhou Q."/>
            <person name="Bi G."/>
            <person name="Li C."/>
            <person name="Du R."/>
            <person name="Wang X."/>
            <person name="Sun T."/>
            <person name="Guo L."/>
            <person name="Liang H."/>
            <person name="Lu P."/>
            <person name="Wu Y."/>
            <person name="Zhang Z."/>
            <person name="Ro D.K."/>
            <person name="Shang Y."/>
            <person name="Huang S."/>
            <person name="Yan J."/>
        </authorList>
    </citation>
    <scope>NUCLEOTIDE SEQUENCE [LARGE SCALE GENOMIC DNA]</scope>
    <source>
        <strain evidence="2">Ta-2019</strain>
    </source>
</reference>
<proteinExistence type="predicted"/>
<dbReference type="PANTHER" id="PTHR48475:SF1">
    <property type="entry name" value="RNASE H TYPE-1 DOMAIN-CONTAINING PROTEIN"/>
    <property type="match status" value="1"/>
</dbReference>
<dbReference type="SUPFAM" id="SSF56672">
    <property type="entry name" value="DNA/RNA polymerases"/>
    <property type="match status" value="1"/>
</dbReference>
<dbReference type="PROSITE" id="PS50879">
    <property type="entry name" value="RNASE_H_1"/>
    <property type="match status" value="1"/>
</dbReference>
<dbReference type="CDD" id="cd09279">
    <property type="entry name" value="RNase_HI_like"/>
    <property type="match status" value="1"/>
</dbReference>
<dbReference type="GO" id="GO:0004523">
    <property type="term" value="F:RNA-DNA hybrid ribonuclease activity"/>
    <property type="evidence" value="ECO:0007669"/>
    <property type="project" value="InterPro"/>
</dbReference>
<comment type="caution">
    <text evidence="2">The sequence shown here is derived from an EMBL/GenBank/DDBJ whole genome shotgun (WGS) entry which is preliminary data.</text>
</comment>
<gene>
    <name evidence="2" type="ORF">KI387_042645</name>
</gene>
<dbReference type="Pfam" id="PF13456">
    <property type="entry name" value="RVT_3"/>
    <property type="match status" value="1"/>
</dbReference>
<evidence type="ECO:0000313" key="2">
    <source>
        <dbReference type="EMBL" id="KAH9292169.1"/>
    </source>
</evidence>
<dbReference type="AlphaFoldDB" id="A0AA38C7A3"/>
<dbReference type="InterPro" id="IPR002156">
    <property type="entry name" value="RNaseH_domain"/>
</dbReference>
<dbReference type="GO" id="GO:0003676">
    <property type="term" value="F:nucleic acid binding"/>
    <property type="evidence" value="ECO:0007669"/>
    <property type="project" value="InterPro"/>
</dbReference>
<accession>A0AA38C7A3</accession>
<keyword evidence="3" id="KW-1185">Reference proteome</keyword>
<dbReference type="Gene3D" id="3.30.420.10">
    <property type="entry name" value="Ribonuclease H-like superfamily/Ribonuclease H"/>
    <property type="match status" value="1"/>
</dbReference>
<feature type="non-terminal residue" evidence="2">
    <location>
        <position position="1"/>
    </location>
</feature>
<dbReference type="SUPFAM" id="SSF53098">
    <property type="entry name" value="Ribonuclease H-like"/>
    <property type="match status" value="1"/>
</dbReference>